<protein>
    <submittedName>
        <fullName evidence="1">Uncharacterized protein</fullName>
    </submittedName>
</protein>
<evidence type="ECO:0000313" key="2">
    <source>
        <dbReference type="Proteomes" id="UP000214880"/>
    </source>
</evidence>
<reference evidence="1 2" key="1">
    <citation type="submission" date="2016-10" db="EMBL/GenBank/DDBJ databases">
        <authorList>
            <person name="de Groot N.N."/>
        </authorList>
    </citation>
    <scope>NUCLEOTIDE SEQUENCE [LARGE SCALE GENOMIC DNA]</scope>
    <source>
        <strain evidence="1 2">DSM 1736</strain>
    </source>
</reference>
<dbReference type="AlphaFoldDB" id="A0A1G9NT43"/>
<dbReference type="EMBL" id="FNHB01000001">
    <property type="protein sequence ID" value="SDL89521.1"/>
    <property type="molecule type" value="Genomic_DNA"/>
</dbReference>
<name>A0A1G9NT43_9FIRM</name>
<proteinExistence type="predicted"/>
<sequence length="54" mass="6355">MVSEHTINLLSIPIYQQMARIFYVDRCMVKWAGMLLSEHNEQMKEKEVKSNGAR</sequence>
<accession>A0A1G9NT43</accession>
<organism evidence="1 2">
    <name type="scientific">Dendrosporobacter quercicolus</name>
    <dbReference type="NCBI Taxonomy" id="146817"/>
    <lineage>
        <taxon>Bacteria</taxon>
        <taxon>Bacillati</taxon>
        <taxon>Bacillota</taxon>
        <taxon>Negativicutes</taxon>
        <taxon>Selenomonadales</taxon>
        <taxon>Sporomusaceae</taxon>
        <taxon>Dendrosporobacter</taxon>
    </lineage>
</organism>
<dbReference type="Proteomes" id="UP000214880">
    <property type="component" value="Unassembled WGS sequence"/>
</dbReference>
<evidence type="ECO:0000313" key="1">
    <source>
        <dbReference type="EMBL" id="SDL89521.1"/>
    </source>
</evidence>
<keyword evidence="2" id="KW-1185">Reference proteome</keyword>
<gene>
    <name evidence="1" type="ORF">SAMN04488502_1011116</name>
</gene>